<organism evidence="2 3">
    <name type="scientific">Phocaeicola vulgatus</name>
    <name type="common">Bacteroides vulgatus</name>
    <dbReference type="NCBI Taxonomy" id="821"/>
    <lineage>
        <taxon>Bacteria</taxon>
        <taxon>Pseudomonadati</taxon>
        <taxon>Bacteroidota</taxon>
        <taxon>Bacteroidia</taxon>
        <taxon>Bacteroidales</taxon>
        <taxon>Bacteroidaceae</taxon>
        <taxon>Phocaeicola</taxon>
    </lineage>
</organism>
<comment type="caution">
    <text evidence="2">The sequence shown here is derived from an EMBL/GenBank/DDBJ whole genome shotgun (WGS) entry which is preliminary data.</text>
</comment>
<evidence type="ECO:0000259" key="1">
    <source>
        <dbReference type="Pfam" id="PF00535"/>
    </source>
</evidence>
<protein>
    <submittedName>
        <fullName evidence="2">Glycosyltransferase</fullName>
    </submittedName>
</protein>
<proteinExistence type="predicted"/>
<evidence type="ECO:0000313" key="3">
    <source>
        <dbReference type="Proteomes" id="UP000460950"/>
    </source>
</evidence>
<dbReference type="CDD" id="cd06433">
    <property type="entry name" value="GT_2_WfgS_like"/>
    <property type="match status" value="1"/>
</dbReference>
<feature type="domain" description="Glycosyltransferase 2-like" evidence="1">
    <location>
        <begin position="6"/>
        <end position="130"/>
    </location>
</feature>
<dbReference type="Pfam" id="PF00535">
    <property type="entry name" value="Glycos_transf_2"/>
    <property type="match status" value="1"/>
</dbReference>
<name>A0A7K0JAV0_PHOVU</name>
<sequence>MNKKISIIIATYNAENTIRRCIDSIACQKSDEIELLVIDGDSKDKTVEILKSYGDIIDILTSEPDKGLYDAWNKALRLATGEWIMFLGADDYLFPDAIGFYLSFLQEKKNTDAIDLICAQCLFVDKKGKALKIWGLPYRWERFIDRMEISHGSTLHNRKLFQEIGEFNIHFRISADYEFLLRKKMNAVFLERKILVMQVGGMSDSVKGAWQTFRVKRYHHQTSWSRDFYFFIRAVGGYWKRRLWYWAKCKTN</sequence>
<dbReference type="EMBL" id="VULU01000002">
    <property type="protein sequence ID" value="MSS47086.1"/>
    <property type="molecule type" value="Genomic_DNA"/>
</dbReference>
<dbReference type="Gene3D" id="3.90.550.10">
    <property type="entry name" value="Spore Coat Polysaccharide Biosynthesis Protein SpsA, Chain A"/>
    <property type="match status" value="1"/>
</dbReference>
<dbReference type="GO" id="GO:0016758">
    <property type="term" value="F:hexosyltransferase activity"/>
    <property type="evidence" value="ECO:0007669"/>
    <property type="project" value="UniProtKB-ARBA"/>
</dbReference>
<dbReference type="PANTHER" id="PTHR22916">
    <property type="entry name" value="GLYCOSYLTRANSFERASE"/>
    <property type="match status" value="1"/>
</dbReference>
<dbReference type="Proteomes" id="UP000460950">
    <property type="component" value="Unassembled WGS sequence"/>
</dbReference>
<reference evidence="2 3" key="1">
    <citation type="submission" date="2019-09" db="EMBL/GenBank/DDBJ databases">
        <title>In-depth cultivation of the pig gut microbiome towards novel bacterial diversity and tailored functional studies.</title>
        <authorList>
            <person name="Wylensek D."/>
            <person name="Hitch T.C.A."/>
            <person name="Clavel T."/>
        </authorList>
    </citation>
    <scope>NUCLEOTIDE SEQUENCE [LARGE SCALE GENOMIC DNA]</scope>
    <source>
        <strain evidence="2 3">WCA-389-WT-3C</strain>
    </source>
</reference>
<dbReference type="RefSeq" id="WP_154577154.1">
    <property type="nucleotide sequence ID" value="NZ_VULU01000002.1"/>
</dbReference>
<dbReference type="AlphaFoldDB" id="A0A7K0JAV0"/>
<dbReference type="SUPFAM" id="SSF53448">
    <property type="entry name" value="Nucleotide-diphospho-sugar transferases"/>
    <property type="match status" value="1"/>
</dbReference>
<accession>A0A7K0JAV0</accession>
<dbReference type="InterPro" id="IPR001173">
    <property type="entry name" value="Glyco_trans_2-like"/>
</dbReference>
<dbReference type="InterPro" id="IPR029044">
    <property type="entry name" value="Nucleotide-diphossugar_trans"/>
</dbReference>
<keyword evidence="2" id="KW-0808">Transferase</keyword>
<evidence type="ECO:0000313" key="2">
    <source>
        <dbReference type="EMBL" id="MSS47086.1"/>
    </source>
</evidence>
<gene>
    <name evidence="2" type="ORF">FYJ30_01710</name>
</gene>